<proteinExistence type="inferred from homology"/>
<dbReference type="InterPro" id="IPR000602">
    <property type="entry name" value="Glyco_hydro_38_N"/>
</dbReference>
<protein>
    <recommendedName>
        <fullName evidence="3">alpha-mannosidase</fullName>
        <ecNumber evidence="3">3.2.1.24</ecNumber>
    </recommendedName>
</protein>
<dbReference type="Pfam" id="PF22907">
    <property type="entry name" value="Ams1-like_1st"/>
    <property type="match status" value="1"/>
</dbReference>
<keyword evidence="5" id="KW-0378">Hydrolase</keyword>
<dbReference type="PANTHER" id="PTHR46017">
    <property type="entry name" value="ALPHA-MANNOSIDASE 2C1"/>
    <property type="match status" value="1"/>
</dbReference>
<dbReference type="Pfam" id="PF09261">
    <property type="entry name" value="Alpha-mann_mid"/>
    <property type="match status" value="1"/>
</dbReference>
<dbReference type="SUPFAM" id="SSF88688">
    <property type="entry name" value="Families 57/38 glycoside transferase middle domain"/>
    <property type="match status" value="1"/>
</dbReference>
<dbReference type="InterPro" id="IPR015341">
    <property type="entry name" value="Glyco_hydro_38_cen"/>
</dbReference>
<organism evidence="8">
    <name type="scientific">Ixodes ricinus</name>
    <name type="common">Common tick</name>
    <name type="synonym">Acarus ricinus</name>
    <dbReference type="NCBI Taxonomy" id="34613"/>
    <lineage>
        <taxon>Eukaryota</taxon>
        <taxon>Metazoa</taxon>
        <taxon>Ecdysozoa</taxon>
        <taxon>Arthropoda</taxon>
        <taxon>Chelicerata</taxon>
        <taxon>Arachnida</taxon>
        <taxon>Acari</taxon>
        <taxon>Parasitiformes</taxon>
        <taxon>Ixodida</taxon>
        <taxon>Ixodoidea</taxon>
        <taxon>Ixodidae</taxon>
        <taxon>Ixodinae</taxon>
        <taxon>Ixodes</taxon>
    </lineage>
</organism>
<dbReference type="GO" id="GO:0046872">
    <property type="term" value="F:metal ion binding"/>
    <property type="evidence" value="ECO:0007669"/>
    <property type="project" value="UniProtKB-KW"/>
</dbReference>
<dbReference type="FunFam" id="3.20.110.10:FF:000002">
    <property type="entry name" value="alpha-mannosidase 2C1 isoform X1"/>
    <property type="match status" value="1"/>
</dbReference>
<comment type="catalytic activity">
    <reaction evidence="1">
        <text>Hydrolysis of terminal, non-reducing alpha-D-mannose residues in alpha-D-mannosides.</text>
        <dbReference type="EC" id="3.2.1.24"/>
    </reaction>
</comment>
<evidence type="ECO:0000256" key="1">
    <source>
        <dbReference type="ARBA" id="ARBA00000365"/>
    </source>
</evidence>
<dbReference type="FunFam" id="2.70.98.30:FF:000001">
    <property type="entry name" value="alpha-mannosidase 2C1 isoform X2"/>
    <property type="match status" value="1"/>
</dbReference>
<dbReference type="SMART" id="SM00872">
    <property type="entry name" value="Alpha-mann_mid"/>
    <property type="match status" value="1"/>
</dbReference>
<dbReference type="CDD" id="cd10813">
    <property type="entry name" value="GH38N_AMII_Man2C1"/>
    <property type="match status" value="1"/>
</dbReference>
<evidence type="ECO:0000259" key="7">
    <source>
        <dbReference type="SMART" id="SM00872"/>
    </source>
</evidence>
<dbReference type="Gene3D" id="3.20.110.10">
    <property type="entry name" value="Glycoside hydrolase 38, N terminal domain"/>
    <property type="match status" value="1"/>
</dbReference>
<evidence type="ECO:0000256" key="5">
    <source>
        <dbReference type="ARBA" id="ARBA00022801"/>
    </source>
</evidence>
<dbReference type="Gene3D" id="1.20.1270.50">
    <property type="entry name" value="Glycoside hydrolase family 38, central domain"/>
    <property type="match status" value="1"/>
</dbReference>
<name>A0A147BM64_IXORI</name>
<evidence type="ECO:0000256" key="2">
    <source>
        <dbReference type="ARBA" id="ARBA00009792"/>
    </source>
</evidence>
<dbReference type="SUPFAM" id="SSF74650">
    <property type="entry name" value="Galactose mutarotase-like"/>
    <property type="match status" value="1"/>
</dbReference>
<dbReference type="InterPro" id="IPR027291">
    <property type="entry name" value="Glyco_hydro_38_N_sf"/>
</dbReference>
<dbReference type="InterPro" id="IPR041147">
    <property type="entry name" value="GH38_C"/>
</dbReference>
<evidence type="ECO:0000256" key="6">
    <source>
        <dbReference type="ARBA" id="ARBA00023295"/>
    </source>
</evidence>
<dbReference type="EMBL" id="GEGO01003517">
    <property type="protein sequence ID" value="JAR91887.1"/>
    <property type="molecule type" value="Transcribed_RNA"/>
</dbReference>
<sequence length="1069" mass="119640">MASMFKNRRCTLERAEKFISPLYFTDVNLYGKIYAETKDLTSLTVFSTPDRIPFRDARESTSYVKTSVGAQFGPTWTTCWFKVVIDIPNKWCGKEVHLRWDSGSEALIWSTDGKPLQGLSGGVGHQERLFFVLTPSASVSCLHHEFFIEMACNDLFGAGSPTMISAPNPDKMFTLKKADIAVYDREVDSLVTDLQLLVDMAKELPSDGSRSYEAMFAANEIVNCVDLSNRGSLKAAKEIADHFFSQQNGESQHTIVAVGNCHIDSAWLWPYAETKRKCARSFASALLLMERYPQYRFACSQAQQLQWIKEDYPSLFERIQHYARKGQFIPVGGTWVEMDGNLPSGESFVRQFLYGQLFFEKEFGARCKEFWLPDTFGYSAQLPQIMRICGLSRFLTQKLSWNLVNKFPHHNFHWEGLDGSSVLAHFAPAETYSADVTVAEALKTVKNLEDKGRVSQSLLLFGHGDGGGGPTEAMLRRQSRLQDVDGVPRVVLSTPDAFFSHLEAESSGKLGRWTGELFLELHQGTYTTHATTKKLNRRAELALRDAEVLWSVASSLSASGASRYPLEDFEACWKDVLLNQFHDVLPGSCIAEVRQDAEEIYTRVLRRVAHLGDEALEKLFGTCSDKTVGDLVFVNTLPWGRSEVVQVPLSWEELSKRCWIEGVDDNAMQRTQDGTLISFAASPSGYRILRGISSHKVSVRAETLPGGMRLRNQFLEARLNASGEVTSLKVLGDSKEFVASDQVANSFVMFDDIPLYWDAWDVMDYHLETRRPAISQLLEPAAILESGPLRASVRVKFAVGARSTVTQTIVVDAVHPYVRFDTEVDWHEDHKFLKVEFPANILSRSATYEIQFGHLQRPTHFNTSWDWAKFEVYGHRWVDLAEHGYGVSLLNTCKYGHAVHGKVLRLSLLRSPKSPDPEADMGTHQFSYAFMPHKGTFQEAGVIQQAYELSSPLKMVVCDTESKSSGTLGKQGSLLESGSWFQVSSPAVILETVKHAERHESALVLRLYEAYGGEATITVTTSLPVGQVFACSALEDKGEVVPCSGGVIYLNLKPFQVVSLLLFLKPQAK</sequence>
<reference evidence="8" key="1">
    <citation type="journal article" date="2018" name="PLoS Negl. Trop. Dis.">
        <title>Sialome diversity of ticks revealed by RNAseq of single tick salivary glands.</title>
        <authorList>
            <person name="Perner J."/>
            <person name="Kropackova S."/>
            <person name="Kopacek P."/>
            <person name="Ribeiro J.M."/>
        </authorList>
    </citation>
    <scope>NUCLEOTIDE SEQUENCE</scope>
    <source>
        <strain evidence="8">Siblings of single egg batch collected in Ceske Budejovice</strain>
        <tissue evidence="8">Salivary glands</tissue>
    </source>
</reference>
<dbReference type="AlphaFoldDB" id="A0A147BM64"/>
<dbReference type="GO" id="GO:0030246">
    <property type="term" value="F:carbohydrate binding"/>
    <property type="evidence" value="ECO:0007669"/>
    <property type="project" value="InterPro"/>
</dbReference>
<dbReference type="Pfam" id="PF07748">
    <property type="entry name" value="Glyco_hydro_38C"/>
    <property type="match status" value="1"/>
</dbReference>
<keyword evidence="4" id="KW-0479">Metal-binding</keyword>
<dbReference type="InterPro" id="IPR011013">
    <property type="entry name" value="Gal_mutarotase_sf_dom"/>
</dbReference>
<dbReference type="GO" id="GO:0004559">
    <property type="term" value="F:alpha-mannosidase activity"/>
    <property type="evidence" value="ECO:0007669"/>
    <property type="project" value="UniProtKB-EC"/>
</dbReference>
<feature type="domain" description="Glycoside hydrolase family 38 central" evidence="7">
    <location>
        <begin position="520"/>
        <end position="601"/>
    </location>
</feature>
<dbReference type="InterPro" id="IPR011682">
    <property type="entry name" value="Glyco_hydro_38_C"/>
</dbReference>
<dbReference type="Pfam" id="PF17677">
    <property type="entry name" value="Glyco_hydro38C2"/>
    <property type="match status" value="1"/>
</dbReference>
<dbReference type="Pfam" id="PF01074">
    <property type="entry name" value="Glyco_hydro_38N"/>
    <property type="match status" value="1"/>
</dbReference>
<comment type="similarity">
    <text evidence="2">Belongs to the glycosyl hydrolase 38 family.</text>
</comment>
<dbReference type="EC" id="3.2.1.24" evidence="3"/>
<dbReference type="InterPro" id="IPR028995">
    <property type="entry name" value="Glyco_hydro_57/38_cen_sf"/>
</dbReference>
<dbReference type="Gene3D" id="2.70.98.30">
    <property type="entry name" value="Golgi alpha-mannosidase II, domain 4"/>
    <property type="match status" value="1"/>
</dbReference>
<dbReference type="GO" id="GO:0006013">
    <property type="term" value="P:mannose metabolic process"/>
    <property type="evidence" value="ECO:0007669"/>
    <property type="project" value="InterPro"/>
</dbReference>
<dbReference type="SUPFAM" id="SSF88713">
    <property type="entry name" value="Glycoside hydrolase/deacetylase"/>
    <property type="match status" value="1"/>
</dbReference>
<evidence type="ECO:0000256" key="3">
    <source>
        <dbReference type="ARBA" id="ARBA00012752"/>
    </source>
</evidence>
<evidence type="ECO:0000256" key="4">
    <source>
        <dbReference type="ARBA" id="ARBA00022723"/>
    </source>
</evidence>
<dbReference type="PANTHER" id="PTHR46017:SF1">
    <property type="entry name" value="ALPHA-MANNOSIDASE 2C1"/>
    <property type="match status" value="1"/>
</dbReference>
<evidence type="ECO:0000313" key="8">
    <source>
        <dbReference type="EMBL" id="JAR91887.1"/>
    </source>
</evidence>
<accession>A0A147BM64</accession>
<dbReference type="FunFam" id="1.20.1270.50:FF:000004">
    <property type="entry name" value="alpha-mannosidase 2C1 isoform X1"/>
    <property type="match status" value="1"/>
</dbReference>
<dbReference type="GO" id="GO:0009313">
    <property type="term" value="P:oligosaccharide catabolic process"/>
    <property type="evidence" value="ECO:0007669"/>
    <property type="project" value="TreeGrafter"/>
</dbReference>
<dbReference type="InterPro" id="IPR011330">
    <property type="entry name" value="Glyco_hydro/deAcase_b/a-brl"/>
</dbReference>
<dbReference type="InterPro" id="IPR054723">
    <property type="entry name" value="Ams1-like_N"/>
</dbReference>
<keyword evidence="6" id="KW-0326">Glycosidase</keyword>
<dbReference type="InterPro" id="IPR037094">
    <property type="entry name" value="Glyco_hydro_38_cen_sf"/>
</dbReference>